<comment type="similarity">
    <text evidence="5">Belongs to the steroid 5-alpha reductase family. Polyprenal reductase subfamily.</text>
</comment>
<evidence type="ECO:0000256" key="5">
    <source>
        <dbReference type="RuleBase" id="RU367081"/>
    </source>
</evidence>
<comment type="catalytic activity">
    <reaction evidence="5">
        <text>a di-trans,poly-cis-dolichal + NADP(+) = a di-trans,poly-cis-polyprenal + NADPH + H(+)</text>
        <dbReference type="Rhea" id="RHEA:80727"/>
        <dbReference type="Rhea" id="RHEA-COMP:19536"/>
        <dbReference type="Rhea" id="RHEA-COMP:19537"/>
        <dbReference type="ChEBI" id="CHEBI:15378"/>
        <dbReference type="ChEBI" id="CHEBI:57783"/>
        <dbReference type="ChEBI" id="CHEBI:58349"/>
        <dbReference type="ChEBI" id="CHEBI:231623"/>
        <dbReference type="ChEBI" id="CHEBI:231637"/>
        <dbReference type="EC" id="1.3.1.94"/>
    </reaction>
    <physiologicalReaction direction="right-to-left" evidence="5">
        <dbReference type="Rhea" id="RHEA:80729"/>
    </physiologicalReaction>
</comment>
<keyword evidence="3 5" id="KW-1133">Transmembrane helix</keyword>
<organism evidence="7 8">
    <name type="scientific">Aplosporella prunicola CBS 121167</name>
    <dbReference type="NCBI Taxonomy" id="1176127"/>
    <lineage>
        <taxon>Eukaryota</taxon>
        <taxon>Fungi</taxon>
        <taxon>Dikarya</taxon>
        <taxon>Ascomycota</taxon>
        <taxon>Pezizomycotina</taxon>
        <taxon>Dothideomycetes</taxon>
        <taxon>Dothideomycetes incertae sedis</taxon>
        <taxon>Botryosphaeriales</taxon>
        <taxon>Aplosporellaceae</taxon>
        <taxon>Aplosporella</taxon>
    </lineage>
</organism>
<dbReference type="GO" id="GO:0003865">
    <property type="term" value="F:3-oxo-5-alpha-steroid 4-dehydrogenase activity"/>
    <property type="evidence" value="ECO:0007669"/>
    <property type="project" value="TreeGrafter"/>
</dbReference>
<keyword evidence="5" id="KW-0256">Endoplasmic reticulum</keyword>
<evidence type="ECO:0000256" key="3">
    <source>
        <dbReference type="ARBA" id="ARBA00022989"/>
    </source>
</evidence>
<evidence type="ECO:0000256" key="2">
    <source>
        <dbReference type="ARBA" id="ARBA00022692"/>
    </source>
</evidence>
<comment type="function">
    <text evidence="5">Plays a key role in early steps of protein N-linked glycosylation by being involved in the conversion of polyprenol into dolichol. Acts as a polyprenal reductase that mediates the reduction of polyprenal into dolichal in a NADP-dependent mechanism. Dolichols are required for the synthesis of dolichol-linked monosaccharides and the oligosaccharide precursor used for N-glycosylation.</text>
</comment>
<evidence type="ECO:0000313" key="8">
    <source>
        <dbReference type="Proteomes" id="UP000799438"/>
    </source>
</evidence>
<dbReference type="GeneID" id="54298356"/>
<keyword evidence="5" id="KW-0560">Oxidoreductase</keyword>
<comment type="caution">
    <text evidence="5">Lacks conserved residue(s) required for the propagation of feature annotation.</text>
</comment>
<dbReference type="Proteomes" id="UP000799438">
    <property type="component" value="Unassembled WGS sequence"/>
</dbReference>
<dbReference type="GO" id="GO:0006488">
    <property type="term" value="P:dolichol-linked oligosaccharide biosynthetic process"/>
    <property type="evidence" value="ECO:0007669"/>
    <property type="project" value="UniProtKB-UniRule"/>
</dbReference>
<accession>A0A6A6B8L5</accession>
<dbReference type="Pfam" id="PF02544">
    <property type="entry name" value="Steroid_dh"/>
    <property type="match status" value="1"/>
</dbReference>
<evidence type="ECO:0000313" key="7">
    <source>
        <dbReference type="EMBL" id="KAF2139615.1"/>
    </source>
</evidence>
<evidence type="ECO:0000259" key="6">
    <source>
        <dbReference type="Pfam" id="PF02544"/>
    </source>
</evidence>
<gene>
    <name evidence="7" type="ORF">K452DRAFT_289614</name>
</gene>
<feature type="transmembrane region" description="Helical" evidence="5">
    <location>
        <begin position="149"/>
        <end position="169"/>
    </location>
</feature>
<comment type="subcellular location">
    <subcellularLocation>
        <location evidence="1">Endomembrane system</location>
        <topology evidence="1">Multi-pass membrane protein</topology>
    </subcellularLocation>
    <subcellularLocation>
        <location evidence="5">Endoplasmic reticulum membrane</location>
    </subcellularLocation>
</comment>
<keyword evidence="4 5" id="KW-0472">Membrane</keyword>
<dbReference type="EC" id="1.3.1.94" evidence="5"/>
<comment type="pathway">
    <text evidence="5">Protein modification; protein glycosylation.</text>
</comment>
<name>A0A6A6B8L5_9PEZI</name>
<dbReference type="RefSeq" id="XP_033395328.1">
    <property type="nucleotide sequence ID" value="XM_033540860.1"/>
</dbReference>
<dbReference type="GO" id="GO:0005789">
    <property type="term" value="C:endoplasmic reticulum membrane"/>
    <property type="evidence" value="ECO:0007669"/>
    <property type="project" value="UniProtKB-SubCell"/>
</dbReference>
<evidence type="ECO:0000256" key="4">
    <source>
        <dbReference type="ARBA" id="ARBA00023136"/>
    </source>
</evidence>
<keyword evidence="5" id="KW-0521">NADP</keyword>
<dbReference type="InterPro" id="IPR039698">
    <property type="entry name" value="Dfg10/SRD5A3"/>
</dbReference>
<feature type="transmembrane region" description="Helical" evidence="5">
    <location>
        <begin position="73"/>
        <end position="94"/>
    </location>
</feature>
<dbReference type="OrthoDB" id="541710at2759"/>
<dbReference type="AlphaFoldDB" id="A0A6A6B8L5"/>
<dbReference type="GO" id="GO:0160198">
    <property type="term" value="F:polyprenal reductase activity"/>
    <property type="evidence" value="ECO:0007669"/>
    <property type="project" value="UniProtKB-EC"/>
</dbReference>
<dbReference type="GO" id="GO:0016095">
    <property type="term" value="P:polyprenol catabolic process"/>
    <property type="evidence" value="ECO:0007669"/>
    <property type="project" value="UniProtKB-UniRule"/>
</dbReference>
<reference evidence="7" key="1">
    <citation type="journal article" date="2020" name="Stud. Mycol.">
        <title>101 Dothideomycetes genomes: a test case for predicting lifestyles and emergence of pathogens.</title>
        <authorList>
            <person name="Haridas S."/>
            <person name="Albert R."/>
            <person name="Binder M."/>
            <person name="Bloem J."/>
            <person name="Labutti K."/>
            <person name="Salamov A."/>
            <person name="Andreopoulos B."/>
            <person name="Baker S."/>
            <person name="Barry K."/>
            <person name="Bills G."/>
            <person name="Bluhm B."/>
            <person name="Cannon C."/>
            <person name="Castanera R."/>
            <person name="Culley D."/>
            <person name="Daum C."/>
            <person name="Ezra D."/>
            <person name="Gonzalez J."/>
            <person name="Henrissat B."/>
            <person name="Kuo A."/>
            <person name="Liang C."/>
            <person name="Lipzen A."/>
            <person name="Lutzoni F."/>
            <person name="Magnuson J."/>
            <person name="Mondo S."/>
            <person name="Nolan M."/>
            <person name="Ohm R."/>
            <person name="Pangilinan J."/>
            <person name="Park H.-J."/>
            <person name="Ramirez L."/>
            <person name="Alfaro M."/>
            <person name="Sun H."/>
            <person name="Tritt A."/>
            <person name="Yoshinaga Y."/>
            <person name="Zwiers L.-H."/>
            <person name="Turgeon B."/>
            <person name="Goodwin S."/>
            <person name="Spatafora J."/>
            <person name="Crous P."/>
            <person name="Grigoriev I."/>
        </authorList>
    </citation>
    <scope>NUCLEOTIDE SEQUENCE</scope>
    <source>
        <strain evidence="7">CBS 121167</strain>
    </source>
</reference>
<dbReference type="InterPro" id="IPR001104">
    <property type="entry name" value="3-oxo-5_a-steroid_4-DH_C"/>
</dbReference>
<feature type="domain" description="3-oxo-5-alpha-steroid 4-dehydrogenase C-terminal" evidence="6">
    <location>
        <begin position="182"/>
        <end position="301"/>
    </location>
</feature>
<dbReference type="GO" id="GO:0102389">
    <property type="term" value="F:polyprenol reductase activity"/>
    <property type="evidence" value="ECO:0007669"/>
    <property type="project" value="UniProtKB-UniRule"/>
</dbReference>
<feature type="transmembrane region" description="Helical" evidence="5">
    <location>
        <begin position="6"/>
        <end position="28"/>
    </location>
</feature>
<keyword evidence="2 5" id="KW-0812">Transmembrane</keyword>
<dbReference type="EMBL" id="ML995492">
    <property type="protein sequence ID" value="KAF2139615.1"/>
    <property type="molecule type" value="Genomic_DNA"/>
</dbReference>
<dbReference type="PROSITE" id="PS50244">
    <property type="entry name" value="S5A_REDUCTASE"/>
    <property type="match status" value="1"/>
</dbReference>
<proteinExistence type="inferred from homology"/>
<dbReference type="UniPathway" id="UPA00378"/>
<keyword evidence="8" id="KW-1185">Reference proteome</keyword>
<sequence length="301" mass="33147">MDDCLAPILALRLLFLATASIVLLVYAIPPFRTRFLAYGSRAPTGQSTPASRSNNVFARLLDHLATYRVPHAWFTHFYVLSVFCSLFWLCQYALGGSLLGSLASKATQTGTASMSTGRLQVAWALMLVQGLRRLYESIALSKPSTSKMWITHWLLGLLFYGGMSAAVWIEGSPALHVAPGATSQLPSDVKTLLGIGLFGWASAKQHESHVHLASLRKYTLPTQSSFRHIVCPHYTFECLIYLALSFVAAPEGQWLNKTVLCALIFVAVNLGVTADGTKEWYAAKFGEDGVKERARMVPFIW</sequence>
<evidence type="ECO:0000256" key="1">
    <source>
        <dbReference type="ARBA" id="ARBA00004127"/>
    </source>
</evidence>
<dbReference type="PANTHER" id="PTHR14624:SF0">
    <property type="entry name" value="POLYPRENOL REDUCTASE"/>
    <property type="match status" value="1"/>
</dbReference>
<dbReference type="PANTHER" id="PTHR14624">
    <property type="entry name" value="DFG10 PROTEIN"/>
    <property type="match status" value="1"/>
</dbReference>
<protein>
    <recommendedName>
        <fullName evidence="5">Polyprenal reductase</fullName>
        <ecNumber evidence="5">1.3.1.94</ecNumber>
    </recommendedName>
</protein>